<reference evidence="2 3" key="1">
    <citation type="submission" date="2018-09" db="EMBL/GenBank/DDBJ databases">
        <title>Comparative genomics of Leucobacter spp.</title>
        <authorList>
            <person name="Reis A.C."/>
            <person name="Kolvenbach B.A."/>
            <person name="Corvini P.F.X."/>
            <person name="Nunes O.C."/>
        </authorList>
    </citation>
    <scope>NUCLEOTIDE SEQUENCE [LARGE SCALE GENOMIC DNA]</scope>
    <source>
        <strain evidence="2 3">L-1</strain>
    </source>
</reference>
<sequence length="185" mass="20649">MNQLLESLDPDGKPLPTADGRPYLPRRNMEMSKRLETLVAANLVTGNLQAQLMQLQTAERELRNLRNSVVHSFVSDPDPADPAVVYFEDARTELGPDRVRRSVQELWEATVRIADEAVILGAIAGVIIDRIFATFEEEADTVAPAVGVNSSDPDFARKFLSYVKEGRWLGWSNGGDEPDPAWWRS</sequence>
<comment type="caution">
    <text evidence="2">The sequence shown here is derived from an EMBL/GenBank/DDBJ whole genome shotgun (WGS) entry which is preliminary data.</text>
</comment>
<feature type="region of interest" description="Disordered" evidence="1">
    <location>
        <begin position="1"/>
        <end position="25"/>
    </location>
</feature>
<name>A0ABS1SW48_9MICO</name>
<evidence type="ECO:0000313" key="2">
    <source>
        <dbReference type="EMBL" id="MBL3691146.1"/>
    </source>
</evidence>
<evidence type="ECO:0000313" key="3">
    <source>
        <dbReference type="Proteomes" id="UP001646141"/>
    </source>
</evidence>
<accession>A0ABS1SW48</accession>
<dbReference type="Proteomes" id="UP001646141">
    <property type="component" value="Unassembled WGS sequence"/>
</dbReference>
<evidence type="ECO:0000256" key="1">
    <source>
        <dbReference type="SAM" id="MobiDB-lite"/>
    </source>
</evidence>
<keyword evidence="3" id="KW-1185">Reference proteome</keyword>
<dbReference type="EMBL" id="QYAD01000006">
    <property type="protein sequence ID" value="MBL3691146.1"/>
    <property type="molecule type" value="Genomic_DNA"/>
</dbReference>
<organism evidence="2 3">
    <name type="scientific">Leucobacter chromiireducens subsp. chromiireducens</name>
    <dbReference type="NCBI Taxonomy" id="660067"/>
    <lineage>
        <taxon>Bacteria</taxon>
        <taxon>Bacillati</taxon>
        <taxon>Actinomycetota</taxon>
        <taxon>Actinomycetes</taxon>
        <taxon>Micrococcales</taxon>
        <taxon>Microbacteriaceae</taxon>
        <taxon>Leucobacter</taxon>
    </lineage>
</organism>
<proteinExistence type="predicted"/>
<gene>
    <name evidence="2" type="ORF">D3226_14475</name>
</gene>
<protein>
    <submittedName>
        <fullName evidence="2">Uncharacterized protein</fullName>
    </submittedName>
</protein>